<proteinExistence type="inferred from homology"/>
<dbReference type="Pfam" id="PF01547">
    <property type="entry name" value="SBP_bac_1"/>
    <property type="match status" value="1"/>
</dbReference>
<keyword evidence="2" id="KW-0813">Transport</keyword>
<evidence type="ECO:0000313" key="7">
    <source>
        <dbReference type="Proteomes" id="UP001279681"/>
    </source>
</evidence>
<feature type="chain" id="PRO_5047259128" evidence="5">
    <location>
        <begin position="25"/>
        <end position="412"/>
    </location>
</feature>
<evidence type="ECO:0000256" key="2">
    <source>
        <dbReference type="ARBA" id="ARBA00022448"/>
    </source>
</evidence>
<dbReference type="EMBL" id="JAVIKH010000006">
    <property type="protein sequence ID" value="MDX8336047.1"/>
    <property type="molecule type" value="Genomic_DNA"/>
</dbReference>
<reference evidence="7" key="1">
    <citation type="submission" date="2023-07" db="EMBL/GenBank/DDBJ databases">
        <authorList>
            <person name="Colorado M.A."/>
            <person name="Villamil L.M."/>
            <person name="Melo J.F."/>
            <person name="Rodriguez J.A."/>
            <person name="Ruiz R.Y."/>
        </authorList>
    </citation>
    <scope>NUCLEOTIDE SEQUENCE [LARGE SCALE GENOMIC DNA]</scope>
    <source>
        <strain evidence="7">C33</strain>
    </source>
</reference>
<name>A0ABU4W958_9FUSO</name>
<dbReference type="RefSeq" id="WP_320313452.1">
    <property type="nucleotide sequence ID" value="NZ_JAVIKH010000006.1"/>
</dbReference>
<evidence type="ECO:0000256" key="5">
    <source>
        <dbReference type="SAM" id="SignalP"/>
    </source>
</evidence>
<dbReference type="PANTHER" id="PTHR30061:SF50">
    <property type="entry name" value="MALTOSE_MALTODEXTRIN-BINDING PERIPLASMIC PROTEIN"/>
    <property type="match status" value="1"/>
</dbReference>
<evidence type="ECO:0000256" key="3">
    <source>
        <dbReference type="ARBA" id="ARBA00022597"/>
    </source>
</evidence>
<sequence>MRNTLKKPLLMLAAGTLFSTIALGKATEITLWEQMEPAVRPTYIKIVDEFMKKNPDVKVNVVHYSNEDLRTQFQNASLAGQGPDVVYGPNDNIGIFMVSDLIKPIDKVVSKDLIKKFNEGALKSGMYDNQLYLLPEFLGNQIALLYNKDLVKTAPKTWEEFVEVAKANRSVNPKDKADSKYGFLYNEKEPFWFVGFYSGFGGEIFDAKNNPTLDNKAMVDALTFVKDIRTKYELGEAGMDYDIASQLFKQKKAAMILNGAWSWKEYEDAGINLGVAPMPIPSKNGYALFTNASKGYSLSENTSDKKTEALNKFFDYIFSPEINAEISLNQSQAPGIEAARELPQVKNDKLMQDSIETIKYTVPMPVVPEMRAIWDAVRPNLEAVLNGNMTPEDAAKKMQKDAEEGIKIIKGE</sequence>
<accession>A0ABU4W958</accession>
<protein>
    <submittedName>
        <fullName evidence="6">Maltose ABC transporter substrate-binding protein</fullName>
    </submittedName>
</protein>
<dbReference type="PANTHER" id="PTHR30061">
    <property type="entry name" value="MALTOSE-BINDING PERIPLASMIC PROTEIN"/>
    <property type="match status" value="1"/>
</dbReference>
<evidence type="ECO:0000256" key="1">
    <source>
        <dbReference type="ARBA" id="ARBA00008520"/>
    </source>
</evidence>
<feature type="signal peptide" evidence="5">
    <location>
        <begin position="1"/>
        <end position="24"/>
    </location>
</feature>
<keyword evidence="3" id="KW-0762">Sugar transport</keyword>
<dbReference type="SUPFAM" id="SSF53850">
    <property type="entry name" value="Periplasmic binding protein-like II"/>
    <property type="match status" value="1"/>
</dbReference>
<gene>
    <name evidence="6" type="ORF">RFV38_05975</name>
</gene>
<comment type="similarity">
    <text evidence="1">Belongs to the bacterial solute-binding protein 1 family.</text>
</comment>
<keyword evidence="4 5" id="KW-0732">Signal</keyword>
<evidence type="ECO:0000313" key="6">
    <source>
        <dbReference type="EMBL" id="MDX8336047.1"/>
    </source>
</evidence>
<dbReference type="CDD" id="cd13586">
    <property type="entry name" value="PBP2_Maltose_binding_like"/>
    <property type="match status" value="1"/>
</dbReference>
<organism evidence="6 7">
    <name type="scientific">Candidatus Cetobacterium colombiensis</name>
    <dbReference type="NCBI Taxonomy" id="3073100"/>
    <lineage>
        <taxon>Bacteria</taxon>
        <taxon>Fusobacteriati</taxon>
        <taxon>Fusobacteriota</taxon>
        <taxon>Fusobacteriia</taxon>
        <taxon>Fusobacteriales</taxon>
        <taxon>Fusobacteriaceae</taxon>
        <taxon>Cetobacterium</taxon>
    </lineage>
</organism>
<dbReference type="Proteomes" id="UP001279681">
    <property type="component" value="Unassembled WGS sequence"/>
</dbReference>
<dbReference type="Gene3D" id="3.40.190.10">
    <property type="entry name" value="Periplasmic binding protein-like II"/>
    <property type="match status" value="2"/>
</dbReference>
<keyword evidence="7" id="KW-1185">Reference proteome</keyword>
<dbReference type="PRINTS" id="PR00181">
    <property type="entry name" value="MALTOSEBP"/>
</dbReference>
<evidence type="ECO:0000256" key="4">
    <source>
        <dbReference type="ARBA" id="ARBA00022729"/>
    </source>
</evidence>
<comment type="caution">
    <text evidence="6">The sequence shown here is derived from an EMBL/GenBank/DDBJ whole genome shotgun (WGS) entry which is preliminary data.</text>
</comment>
<dbReference type="InterPro" id="IPR006059">
    <property type="entry name" value="SBP"/>
</dbReference>
<dbReference type="InterPro" id="IPR006060">
    <property type="entry name" value="Maltose/Cyclodextrin-bd"/>
</dbReference>